<accession>A0A840CMM6</accession>
<name>A0A840CMM6_9RHOB</name>
<gene>
    <name evidence="1" type="ORF">GGR17_003069</name>
</gene>
<proteinExistence type="predicted"/>
<sequence>MTNKLAIFLGGVIIVLLLVDLVFGDMQSSLFLAKKLAALSEYIAFWR</sequence>
<dbReference type="RefSeq" id="WP_037208460.1">
    <property type="nucleotide sequence ID" value="NZ_JACIEQ010000004.1"/>
</dbReference>
<dbReference type="EMBL" id="JACIEQ010000004">
    <property type="protein sequence ID" value="MBB4023247.1"/>
    <property type="molecule type" value="Genomic_DNA"/>
</dbReference>
<evidence type="ECO:0000313" key="1">
    <source>
        <dbReference type="EMBL" id="MBB4023247.1"/>
    </source>
</evidence>
<comment type="caution">
    <text evidence="1">The sequence shown here is derived from an EMBL/GenBank/DDBJ whole genome shotgun (WGS) entry which is preliminary data.</text>
</comment>
<reference evidence="1" key="1">
    <citation type="submission" date="2020-08" db="EMBL/GenBank/DDBJ databases">
        <title>Genomic Encyclopedia of Type Strains, Phase IV (KMG-IV): sequencing the most valuable type-strain genomes for metagenomic binning, comparative biology and taxonomic classification.</title>
        <authorList>
            <person name="Goeker M."/>
        </authorList>
    </citation>
    <scope>NUCLEOTIDE SEQUENCE [LARGE SCALE GENOMIC DNA]</scope>
    <source>
        <strain evidence="1">DSM 105040</strain>
    </source>
</reference>
<evidence type="ECO:0000313" key="2">
    <source>
        <dbReference type="Proteomes" id="UP000585681"/>
    </source>
</evidence>
<dbReference type="AlphaFoldDB" id="A0A840CMM6"/>
<organism evidence="1 2">
    <name type="scientific">Actibacterium naphthalenivorans</name>
    <dbReference type="NCBI Taxonomy" id="1614693"/>
    <lineage>
        <taxon>Bacteria</taxon>
        <taxon>Pseudomonadati</taxon>
        <taxon>Pseudomonadota</taxon>
        <taxon>Alphaproteobacteria</taxon>
        <taxon>Rhodobacterales</taxon>
        <taxon>Roseobacteraceae</taxon>
        <taxon>Actibacterium</taxon>
    </lineage>
</organism>
<keyword evidence="2" id="KW-1185">Reference proteome</keyword>
<dbReference type="Proteomes" id="UP000585681">
    <property type="component" value="Unassembled WGS sequence"/>
</dbReference>
<protein>
    <submittedName>
        <fullName evidence="1">Uncharacterized protein</fullName>
    </submittedName>
</protein>